<dbReference type="SUPFAM" id="SSF49879">
    <property type="entry name" value="SMAD/FHA domain"/>
    <property type="match status" value="1"/>
</dbReference>
<protein>
    <submittedName>
        <fullName evidence="8">FHA domain-containing protein</fullName>
    </submittedName>
</protein>
<keyword evidence="3 4" id="KW-0067">ATP-binding</keyword>
<feature type="binding site" evidence="4">
    <location>
        <begin position="707"/>
        <end position="714"/>
    </location>
    <ligand>
        <name>ATP</name>
        <dbReference type="ChEBI" id="CHEBI:30616"/>
    </ligand>
</feature>
<evidence type="ECO:0000313" key="9">
    <source>
        <dbReference type="Proteomes" id="UP000664382"/>
    </source>
</evidence>
<dbReference type="CDD" id="cd00060">
    <property type="entry name" value="FHA"/>
    <property type="match status" value="1"/>
</dbReference>
<feature type="binding site" evidence="4">
    <location>
        <begin position="1040"/>
        <end position="1047"/>
    </location>
    <ligand>
        <name>ATP</name>
        <dbReference type="ChEBI" id="CHEBI:30616"/>
    </ligand>
</feature>
<evidence type="ECO:0000256" key="3">
    <source>
        <dbReference type="ARBA" id="ARBA00022840"/>
    </source>
</evidence>
<feature type="domain" description="FtsK" evidence="7">
    <location>
        <begin position="689"/>
        <end position="877"/>
    </location>
</feature>
<evidence type="ECO:0000256" key="4">
    <source>
        <dbReference type="PROSITE-ProRule" id="PRU00289"/>
    </source>
</evidence>
<dbReference type="SMART" id="SM00240">
    <property type="entry name" value="FHA"/>
    <property type="match status" value="1"/>
</dbReference>
<dbReference type="RefSeq" id="WP_208098494.1">
    <property type="nucleotide sequence ID" value="NZ_JAGDYM010000014.1"/>
</dbReference>
<gene>
    <name evidence="8" type="ORF">J4H92_12325</name>
</gene>
<dbReference type="InterPro" id="IPR002543">
    <property type="entry name" value="FtsK_dom"/>
</dbReference>
<dbReference type="PROSITE" id="PS50901">
    <property type="entry name" value="FTSK"/>
    <property type="match status" value="2"/>
</dbReference>
<dbReference type="InterPro" id="IPR008984">
    <property type="entry name" value="SMAD_FHA_dom_sf"/>
</dbReference>
<dbReference type="Pfam" id="PF16697">
    <property type="entry name" value="Yop-YscD_cpl"/>
    <property type="match status" value="1"/>
</dbReference>
<evidence type="ECO:0000256" key="2">
    <source>
        <dbReference type="ARBA" id="ARBA00022741"/>
    </source>
</evidence>
<evidence type="ECO:0000256" key="1">
    <source>
        <dbReference type="ARBA" id="ARBA00022553"/>
    </source>
</evidence>
<feature type="domain" description="FHA" evidence="6">
    <location>
        <begin position="120"/>
        <end position="169"/>
    </location>
</feature>
<dbReference type="InterPro" id="IPR032030">
    <property type="entry name" value="YscD_cytoplasmic_dom"/>
</dbReference>
<name>A0A939MLF3_9MICO</name>
<comment type="caution">
    <text evidence="8">The sequence shown here is derived from an EMBL/GenBank/DDBJ whole genome shotgun (WGS) entry which is preliminary data.</text>
</comment>
<feature type="compositionally biased region" description="Basic and acidic residues" evidence="5">
    <location>
        <begin position="952"/>
        <end position="962"/>
    </location>
</feature>
<dbReference type="Proteomes" id="UP000664382">
    <property type="component" value="Unassembled WGS sequence"/>
</dbReference>
<dbReference type="Gene3D" id="3.40.50.300">
    <property type="entry name" value="P-loop containing nucleotide triphosphate hydrolases"/>
    <property type="match status" value="4"/>
</dbReference>
<feature type="domain" description="FtsK" evidence="7">
    <location>
        <begin position="1023"/>
        <end position="1214"/>
    </location>
</feature>
<dbReference type="InterPro" id="IPR050206">
    <property type="entry name" value="FtsK/SpoIIIE/SftA"/>
</dbReference>
<evidence type="ECO:0000313" key="8">
    <source>
        <dbReference type="EMBL" id="MBO1902731.1"/>
    </source>
</evidence>
<keyword evidence="1" id="KW-0597">Phosphoprotein</keyword>
<accession>A0A939MLF3</accession>
<dbReference type="Gene3D" id="2.60.200.20">
    <property type="match status" value="1"/>
</dbReference>
<dbReference type="SMART" id="SM00382">
    <property type="entry name" value="AAA"/>
    <property type="match status" value="3"/>
</dbReference>
<dbReference type="InterPro" id="IPR027417">
    <property type="entry name" value="P-loop_NTPase"/>
</dbReference>
<evidence type="ECO:0000259" key="7">
    <source>
        <dbReference type="PROSITE" id="PS50901"/>
    </source>
</evidence>
<dbReference type="SUPFAM" id="SSF52540">
    <property type="entry name" value="P-loop containing nucleoside triphosphate hydrolases"/>
    <property type="match status" value="2"/>
</dbReference>
<dbReference type="InterPro" id="IPR003593">
    <property type="entry name" value="AAA+_ATPase"/>
</dbReference>
<keyword evidence="2 4" id="KW-0547">Nucleotide-binding</keyword>
<evidence type="ECO:0000259" key="6">
    <source>
        <dbReference type="PROSITE" id="PS50006"/>
    </source>
</evidence>
<keyword evidence="9" id="KW-1185">Reference proteome</keyword>
<evidence type="ECO:0000256" key="5">
    <source>
        <dbReference type="SAM" id="MobiDB-lite"/>
    </source>
</evidence>
<feature type="region of interest" description="Disordered" evidence="5">
    <location>
        <begin position="938"/>
        <end position="966"/>
    </location>
</feature>
<sequence length="1499" mass="159649">MRTRATLCRPDGSTVDLVFAGDPSARIADLADAIVERDPSGAFSAGSIAVGGATIEVVSLTGGNRRVVLDPEETLQDVSLASGVQISVVPAERAPQTPVAFVESTGPSRERRYELPRGASSVGRGDDNDVVLDDPLISRRHARVHVGRERIELSDLDSANGILVQGRPVPRLELQAGQSAVLGSTLVRAGFLPRRPGADPAISEILFTRSPSVEERYLGEEIEGADPPVPSDPQPFPWLPMLMPLLSGVVLLFLTQSMLSIVVIAMSPLMMLGTWLASHAMRRAKNRRDRERFEVQLARLSARLGAERRRETEVRRRESPELREIVAAVMGRRREVWSLRPEHWTFLHVRLGAGASASRNTVKRPGNPDRAEPDDLAAVERVLTQYETVHGVPVVESLADAGALGVCGPVDATAWYARGLVAQIAGTRGPHEFAVSGIFGPGWGDEFGALKWLPHASENERLLGGAPFATSAPAGAHLLARLEEIVSARSARGGDAPLRLGAMSRQEGAMTTGGTVGTRSSPTAAGEPLPSILVLIADDAPVDRARLIRLLEKAAGRGVHPIWVAADRSRVPAACRTFVELDPQRGASVGYVRLGMSTGHLRVEGLTNEESHLFARRLAAFADAGAVRANPSEVPRSVSMLSLIGEEMAEAASSVVDRWQQNGSLLADGVSPPRGIVPRLRAIVGRSASGTVHLDLRAQGPHALVGGTTGSGKSEFLQAWVLGMAVEYSPQRVTFLFVDYKGGAAFADCVRLPHCVGLVTDLSPHLVRRALVSLRAELHYRERLFAQKKAKDLVELEQRGDPETPPALVIVIDEFAALVGEVPEFVDGVVDVAQRGRSLGIHLIMATQRPAGVITDGLRANTSLRVALRMADEVDSDDVIGDKLAGRFDPALPGRAAAKTGPGKLSVFQVAHAGGWSSAEPRGPELDLGSFHLGPAEMWEKPERGSGPGGEGGERGDEREPGPNDQQRLVRTIASAARRCGLPQPRRPWLDELAEVYDLTGLAQRSDERLAFGVQDVPQRQTRSTVCFEPDGRGHLAVFGTGGSGKSTVLRTVAIAAGLTPRGGPVDVYALDFGANGLRMLGELPQVGAVITADQSDRVKRLFTMLRAEIRRRADAYARVGAGTIVQYRELAAQPGERRILLLIDGFPSFRDEYEGVIGRAESYETFQQILSDGRAVGIHAVLSADRSQSVPSSLQALIQQRVVLRMTDTDGYAVLGAPRDVIGAGSAPGRAIIDGLEAQVAVIGGARLVSEQAAAVKGLARDLERQDREPAPEIRALPDVCGLGELPETVAGRPVLGLSEEDLGPFGFDPTGLFVVAGGPGAGRSNTMAVLAASLRRAGAAERFVLLGAARSALSAVLPWDRSASDGASAMALIDELLGSDTGLEGTAVFVENAADYATSMAEMTLGGLARRARAGACLLVSEGDTSDWQTGFGLIGALKASRRGIILAPDAHDGEIVFNTPFPRLQRREFPPGRAMYVASGRATRVQVPLLPEFRAR</sequence>
<dbReference type="EMBL" id="JAGDYM010000014">
    <property type="protein sequence ID" value="MBO1902731.1"/>
    <property type="molecule type" value="Genomic_DNA"/>
</dbReference>
<dbReference type="GO" id="GO:0003677">
    <property type="term" value="F:DNA binding"/>
    <property type="evidence" value="ECO:0007669"/>
    <property type="project" value="InterPro"/>
</dbReference>
<dbReference type="PANTHER" id="PTHR22683:SF1">
    <property type="entry name" value="TYPE VII SECRETION SYSTEM PROTEIN ESSC"/>
    <property type="match status" value="1"/>
</dbReference>
<reference evidence="8" key="1">
    <citation type="submission" date="2021-03" db="EMBL/GenBank/DDBJ databases">
        <title>Leucobacter chromiisoli sp. nov., isolated from chromium-containing soil of chemical plant.</title>
        <authorList>
            <person name="Xu Z."/>
        </authorList>
    </citation>
    <scope>NUCLEOTIDE SEQUENCE</scope>
    <source>
        <strain evidence="8">S27</strain>
    </source>
</reference>
<proteinExistence type="predicted"/>
<dbReference type="PROSITE" id="PS50006">
    <property type="entry name" value="FHA_DOMAIN"/>
    <property type="match status" value="1"/>
</dbReference>
<dbReference type="Pfam" id="PF01580">
    <property type="entry name" value="FtsK_SpoIIIE"/>
    <property type="match status" value="2"/>
</dbReference>
<dbReference type="CDD" id="cd01127">
    <property type="entry name" value="TrwB_TraG_TraD_VirD4"/>
    <property type="match status" value="1"/>
</dbReference>
<organism evidence="8 9">
    <name type="scientific">Leucobacter weissii</name>
    <dbReference type="NCBI Taxonomy" id="1983706"/>
    <lineage>
        <taxon>Bacteria</taxon>
        <taxon>Bacillati</taxon>
        <taxon>Actinomycetota</taxon>
        <taxon>Actinomycetes</taxon>
        <taxon>Micrococcales</taxon>
        <taxon>Microbacteriaceae</taxon>
        <taxon>Leucobacter</taxon>
    </lineage>
</organism>
<dbReference type="InterPro" id="IPR000253">
    <property type="entry name" value="FHA_dom"/>
</dbReference>
<dbReference type="PANTHER" id="PTHR22683">
    <property type="entry name" value="SPORULATION PROTEIN RELATED"/>
    <property type="match status" value="1"/>
</dbReference>
<dbReference type="GO" id="GO:0005524">
    <property type="term" value="F:ATP binding"/>
    <property type="evidence" value="ECO:0007669"/>
    <property type="project" value="UniProtKB-UniRule"/>
</dbReference>